<feature type="repeat" description="ANK" evidence="3">
    <location>
        <begin position="301"/>
        <end position="333"/>
    </location>
</feature>
<dbReference type="GO" id="GO:0008081">
    <property type="term" value="F:phosphoric diester hydrolase activity"/>
    <property type="evidence" value="ECO:0007669"/>
    <property type="project" value="InterPro"/>
</dbReference>
<name>A0A166BWR7_9AGAM</name>
<sequence>MPDGLGEPPVQMDSDQDSTKGADFQAHKAAFFFKLERELEKINAFYLRKEAELTMRLETLLSKRRAAAMRGLPDAVDDPTQNHVEWSAVEEGFRLLERDLGKIQVSTHPLFRILKKWDKRSKSTTKELYLARQVDVQPVFNRQLISELSDTVALCLLDLTDLSTGLKFEGSSAADIFSRQLSAERTAHMGPYHDLQSDLKKAVGAHDQTLIEDLVHYSDLLAQEPNGGRTNVARILWKVIIEAPPDLADVILSSLSTPFDFDFIDDINGRTCLHEAAMSGALRLVDLCLEKGSHKDQVDLYGRSPLHYAAMKGHAPVCRRLLEVKLSADLLDVDNCSPLVYATMKGSSECVSVLLKEAVEVGSTRSSGDLSPLSLASKCGHVNVVMLLLLNGAQSTPNSSGEYPIHQAVQEGHGDVCRVLLQYTGWDTADKYHEWTPLFHAARHGHSDCVQILLEAGCRVDHIDEFGHLAVHYAAWYGHHTCVTGLLAAGSPAGHCRELDNTVDPSPTDVQVDMSAETDMDAIPSLSLPPPIMPHRTYGHNFLDKRFLIQITLGSGIFSGDEPDALPAVRLHSRLNMAHSQDHHLPMSTPLKLVMTAGPDSNYAPYSVALPQQKDKDIFVFQVPSINALTLTFSIYPNFGTKTIGRAVALPTMFSIADNSRQHILPILDNRLHVIGEVTFFMNIVSPFEGVTLEVGGAVETYWKSMTLAVPSMNSVTSHRALISRAMDSTQTSPSMISTVPSTTVSSLQDNYLFVTVQVTRDLHPVVYSEWLLPQSEFQLGVGDVTLAQFEALAVRLGRTTASVDKTLDWRRRLQGCMLSLTQLMTILPAGYGICLEFAYPGKSIKNLALSQHSLGLNACVDAVLRAIYHTSAALGGAYSRRRIVFTSFCPDACAAINWKQPNYPVFFASQCAKENPISPTPTALAYPNVGDHRMLSLAAAVEFATKNNMLGLLLDAEELTKVPTLIDDIRDAGLVICVYGASTPKAINQVDAFLDDGMIIYKEHGLYV</sequence>
<protein>
    <submittedName>
        <fullName evidence="7">Ankyrin</fullName>
    </submittedName>
</protein>
<keyword evidence="2 3" id="KW-0040">ANK repeat</keyword>
<dbReference type="PANTHER" id="PTHR24173:SF74">
    <property type="entry name" value="ANKYRIN REPEAT DOMAIN-CONTAINING PROTEIN 16"/>
    <property type="match status" value="1"/>
</dbReference>
<keyword evidence="1" id="KW-0677">Repeat</keyword>
<dbReference type="Gene3D" id="3.20.20.190">
    <property type="entry name" value="Phosphatidylinositol (PI) phosphodiesterase"/>
    <property type="match status" value="1"/>
</dbReference>
<dbReference type="PROSITE" id="PS50088">
    <property type="entry name" value="ANK_REPEAT"/>
    <property type="match status" value="4"/>
</dbReference>
<dbReference type="Pfam" id="PF03009">
    <property type="entry name" value="GDPD"/>
    <property type="match status" value="1"/>
</dbReference>
<dbReference type="SUPFAM" id="SSF51695">
    <property type="entry name" value="PLC-like phosphodiesterases"/>
    <property type="match status" value="1"/>
</dbReference>
<dbReference type="InterPro" id="IPR036770">
    <property type="entry name" value="Ankyrin_rpt-contain_sf"/>
</dbReference>
<dbReference type="Gene3D" id="1.25.40.20">
    <property type="entry name" value="Ankyrin repeat-containing domain"/>
    <property type="match status" value="1"/>
</dbReference>
<evidence type="ECO:0000259" key="6">
    <source>
        <dbReference type="PROSITE" id="PS51704"/>
    </source>
</evidence>
<dbReference type="PANTHER" id="PTHR24173">
    <property type="entry name" value="ANKYRIN REPEAT CONTAINING"/>
    <property type="match status" value="1"/>
</dbReference>
<evidence type="ECO:0000256" key="1">
    <source>
        <dbReference type="ARBA" id="ARBA00022737"/>
    </source>
</evidence>
<feature type="region of interest" description="Disordered" evidence="4">
    <location>
        <begin position="1"/>
        <end position="20"/>
    </location>
</feature>
<gene>
    <name evidence="7" type="ORF">FIBSPDRAFT_835504</name>
</gene>
<evidence type="ECO:0000313" key="7">
    <source>
        <dbReference type="EMBL" id="KZP13052.1"/>
    </source>
</evidence>
<dbReference type="InterPro" id="IPR002110">
    <property type="entry name" value="Ankyrin_rpt"/>
</dbReference>
<accession>A0A166BWR7</accession>
<feature type="domain" description="SPX" evidence="5">
    <location>
        <begin position="1"/>
        <end position="131"/>
    </location>
</feature>
<dbReference type="OrthoDB" id="1577640at2759"/>
<dbReference type="AlphaFoldDB" id="A0A166BWR7"/>
<evidence type="ECO:0000259" key="5">
    <source>
        <dbReference type="PROSITE" id="PS51382"/>
    </source>
</evidence>
<dbReference type="STRING" id="436010.A0A166BWR7"/>
<dbReference type="PROSITE" id="PS51382">
    <property type="entry name" value="SPX"/>
    <property type="match status" value="1"/>
</dbReference>
<evidence type="ECO:0000256" key="2">
    <source>
        <dbReference type="ARBA" id="ARBA00023043"/>
    </source>
</evidence>
<dbReference type="EMBL" id="KV417638">
    <property type="protein sequence ID" value="KZP13052.1"/>
    <property type="molecule type" value="Genomic_DNA"/>
</dbReference>
<dbReference type="SUPFAM" id="SSF48403">
    <property type="entry name" value="Ankyrin repeat"/>
    <property type="match status" value="1"/>
</dbReference>
<dbReference type="SMART" id="SM00248">
    <property type="entry name" value="ANK"/>
    <property type="match status" value="7"/>
</dbReference>
<feature type="repeat" description="ANK" evidence="3">
    <location>
        <begin position="433"/>
        <end position="465"/>
    </location>
</feature>
<dbReference type="InterPro" id="IPR004331">
    <property type="entry name" value="SPX_dom"/>
</dbReference>
<dbReference type="Pfam" id="PF12796">
    <property type="entry name" value="Ank_2"/>
    <property type="match status" value="2"/>
</dbReference>
<dbReference type="InterPro" id="IPR017946">
    <property type="entry name" value="PLC-like_Pdiesterase_TIM-brl"/>
</dbReference>
<feature type="repeat" description="ANK" evidence="3">
    <location>
        <begin position="368"/>
        <end position="400"/>
    </location>
</feature>
<dbReference type="PROSITE" id="PS50297">
    <property type="entry name" value="ANK_REP_REGION"/>
    <property type="match status" value="3"/>
</dbReference>
<dbReference type="PROSITE" id="PS51704">
    <property type="entry name" value="GP_PDE"/>
    <property type="match status" value="1"/>
</dbReference>
<dbReference type="GO" id="GO:0006629">
    <property type="term" value="P:lipid metabolic process"/>
    <property type="evidence" value="ECO:0007669"/>
    <property type="project" value="InterPro"/>
</dbReference>
<evidence type="ECO:0000256" key="3">
    <source>
        <dbReference type="PROSITE-ProRule" id="PRU00023"/>
    </source>
</evidence>
<dbReference type="InterPro" id="IPR030395">
    <property type="entry name" value="GP_PDE_dom"/>
</dbReference>
<reference evidence="7" key="1">
    <citation type="journal article" date="2016" name="Mol. Biol. Evol.">
        <title>Comparative Genomics of Early-Diverging Mushroom-Forming Fungi Provides Insights into the Origins of Lignocellulose Decay Capabilities.</title>
        <authorList>
            <person name="Nagy L.G."/>
            <person name="Riley R."/>
            <person name="Tritt A."/>
            <person name="Adam C."/>
            <person name="Daum C."/>
            <person name="Floudas D."/>
            <person name="Sun H."/>
            <person name="Yadav J.S."/>
            <person name="Pangilinan J."/>
            <person name="Larsson K.H."/>
            <person name="Matsuura K."/>
            <person name="Barry K."/>
            <person name="Labutti K."/>
            <person name="Kuo R."/>
            <person name="Ohm R.A."/>
            <person name="Bhattacharya S.S."/>
            <person name="Shirouzu T."/>
            <person name="Yoshinaga Y."/>
            <person name="Martin F.M."/>
            <person name="Grigoriev I.V."/>
            <person name="Hibbett D.S."/>
        </authorList>
    </citation>
    <scope>NUCLEOTIDE SEQUENCE [LARGE SCALE GENOMIC DNA]</scope>
    <source>
        <strain evidence="7">CBS 109695</strain>
    </source>
</reference>
<dbReference type="Pfam" id="PF25329">
    <property type="entry name" value="C2_GDE1"/>
    <property type="match status" value="1"/>
</dbReference>
<feature type="domain" description="GP-PDE" evidence="6">
    <location>
        <begin position="720"/>
        <end position="1009"/>
    </location>
</feature>
<dbReference type="InterPro" id="IPR057506">
    <property type="entry name" value="C2_GPCPD1"/>
</dbReference>
<feature type="repeat" description="ANK" evidence="3">
    <location>
        <begin position="268"/>
        <end position="300"/>
    </location>
</feature>
<organism evidence="7">
    <name type="scientific">Athelia psychrophila</name>
    <dbReference type="NCBI Taxonomy" id="1759441"/>
    <lineage>
        <taxon>Eukaryota</taxon>
        <taxon>Fungi</taxon>
        <taxon>Dikarya</taxon>
        <taxon>Basidiomycota</taxon>
        <taxon>Agaricomycotina</taxon>
        <taxon>Agaricomycetes</taxon>
        <taxon>Agaricomycetidae</taxon>
        <taxon>Atheliales</taxon>
        <taxon>Atheliaceae</taxon>
        <taxon>Athelia</taxon>
    </lineage>
</organism>
<evidence type="ECO:0000256" key="4">
    <source>
        <dbReference type="SAM" id="MobiDB-lite"/>
    </source>
</evidence>
<proteinExistence type="predicted"/>